<accession>A0AAW0SV59</accession>
<sequence length="121" mass="13155">MASDKSRAVLWRLYRLTFICSSRRRLGTELLCLKIRISWGVCIVTVLAHPTRELSGAGSKAVELLPRPEWSFVECDGLQLTFLPGGTGDEDGGLGSREQPELSRGAASLRLATVNSAPTEP</sequence>
<protein>
    <submittedName>
        <fullName evidence="2">Uncharacterized protein</fullName>
    </submittedName>
</protein>
<gene>
    <name evidence="2" type="ORF">O3P69_009472</name>
</gene>
<dbReference type="AlphaFoldDB" id="A0AAW0SV59"/>
<name>A0AAW0SV59_SCYPA</name>
<dbReference type="EMBL" id="JARAKH010000044">
    <property type="protein sequence ID" value="KAK8378774.1"/>
    <property type="molecule type" value="Genomic_DNA"/>
</dbReference>
<evidence type="ECO:0000313" key="2">
    <source>
        <dbReference type="EMBL" id="KAK8378774.1"/>
    </source>
</evidence>
<dbReference type="Proteomes" id="UP001487740">
    <property type="component" value="Unassembled WGS sequence"/>
</dbReference>
<keyword evidence="3" id="KW-1185">Reference proteome</keyword>
<evidence type="ECO:0000256" key="1">
    <source>
        <dbReference type="SAM" id="MobiDB-lite"/>
    </source>
</evidence>
<evidence type="ECO:0000313" key="3">
    <source>
        <dbReference type="Proteomes" id="UP001487740"/>
    </source>
</evidence>
<organism evidence="2 3">
    <name type="scientific">Scylla paramamosain</name>
    <name type="common">Mud crab</name>
    <dbReference type="NCBI Taxonomy" id="85552"/>
    <lineage>
        <taxon>Eukaryota</taxon>
        <taxon>Metazoa</taxon>
        <taxon>Ecdysozoa</taxon>
        <taxon>Arthropoda</taxon>
        <taxon>Crustacea</taxon>
        <taxon>Multicrustacea</taxon>
        <taxon>Malacostraca</taxon>
        <taxon>Eumalacostraca</taxon>
        <taxon>Eucarida</taxon>
        <taxon>Decapoda</taxon>
        <taxon>Pleocyemata</taxon>
        <taxon>Brachyura</taxon>
        <taxon>Eubrachyura</taxon>
        <taxon>Portunoidea</taxon>
        <taxon>Portunidae</taxon>
        <taxon>Portuninae</taxon>
        <taxon>Scylla</taxon>
    </lineage>
</organism>
<comment type="caution">
    <text evidence="2">The sequence shown here is derived from an EMBL/GenBank/DDBJ whole genome shotgun (WGS) entry which is preliminary data.</text>
</comment>
<proteinExistence type="predicted"/>
<reference evidence="2 3" key="1">
    <citation type="submission" date="2023-03" db="EMBL/GenBank/DDBJ databases">
        <title>High-quality genome of Scylla paramamosain provides insights in environmental adaptation.</title>
        <authorList>
            <person name="Zhang L."/>
        </authorList>
    </citation>
    <scope>NUCLEOTIDE SEQUENCE [LARGE SCALE GENOMIC DNA]</scope>
    <source>
        <strain evidence="2">LZ_2023a</strain>
        <tissue evidence="2">Muscle</tissue>
    </source>
</reference>
<feature type="region of interest" description="Disordered" evidence="1">
    <location>
        <begin position="84"/>
        <end position="103"/>
    </location>
</feature>